<dbReference type="RefSeq" id="WP_011584447.1">
    <property type="nucleotide sequence ID" value="NC_008255.1"/>
</dbReference>
<dbReference type="EC" id="4.1.99.3" evidence="2"/>
<organism evidence="2 3">
    <name type="scientific">Cytophaga hutchinsonii (strain ATCC 33406 / DSM 1761 / CIP 103989 / NBRC 15051 / NCIMB 9469 / D465)</name>
    <dbReference type="NCBI Taxonomy" id="269798"/>
    <lineage>
        <taxon>Bacteria</taxon>
        <taxon>Pseudomonadati</taxon>
        <taxon>Bacteroidota</taxon>
        <taxon>Cytophagia</taxon>
        <taxon>Cytophagales</taxon>
        <taxon>Cytophagaceae</taxon>
        <taxon>Cytophaga</taxon>
    </lineage>
</organism>
<proteinExistence type="predicted"/>
<dbReference type="InterPro" id="IPR006050">
    <property type="entry name" value="DNA_photolyase_N"/>
</dbReference>
<dbReference type="Pfam" id="PF00875">
    <property type="entry name" value="DNA_photolyase"/>
    <property type="match status" value="1"/>
</dbReference>
<dbReference type="OrthoDB" id="9772484at2"/>
<dbReference type="GO" id="GO:0003904">
    <property type="term" value="F:deoxyribodipyrimidine photo-lyase activity"/>
    <property type="evidence" value="ECO:0007669"/>
    <property type="project" value="UniProtKB-EC"/>
</dbReference>
<feature type="domain" description="Photolyase/cryptochrome alpha/beta" evidence="1">
    <location>
        <begin position="5"/>
        <end position="103"/>
    </location>
</feature>
<dbReference type="Gene3D" id="3.40.50.620">
    <property type="entry name" value="HUPs"/>
    <property type="match status" value="1"/>
</dbReference>
<evidence type="ECO:0000313" key="3">
    <source>
        <dbReference type="Proteomes" id="UP000001822"/>
    </source>
</evidence>
<protein>
    <submittedName>
        <fullName evidence="2">Deoxyribodipyrimidine photolyase</fullName>
        <ecNumber evidence="2">4.1.99.3</ecNumber>
    </submittedName>
</protein>
<evidence type="ECO:0000313" key="2">
    <source>
        <dbReference type="EMBL" id="ABG58332.1"/>
    </source>
</evidence>
<dbReference type="InterPro" id="IPR036155">
    <property type="entry name" value="Crypto/Photolyase_N_sf"/>
</dbReference>
<dbReference type="EMBL" id="CP000383">
    <property type="protein sequence ID" value="ABG58332.1"/>
    <property type="molecule type" value="Genomic_DNA"/>
</dbReference>
<gene>
    <name evidence="2" type="ordered locus">CHU_1055</name>
</gene>
<accession>A0A6N4SPV7</accession>
<dbReference type="AlphaFoldDB" id="A0A6N4SPV7"/>
<evidence type="ECO:0000259" key="1">
    <source>
        <dbReference type="PROSITE" id="PS51645"/>
    </source>
</evidence>
<dbReference type="SUPFAM" id="SSF52425">
    <property type="entry name" value="Cryptochrome/photolyase, N-terminal domain"/>
    <property type="match status" value="1"/>
</dbReference>
<keyword evidence="3" id="KW-1185">Reference proteome</keyword>
<reference evidence="2 3" key="1">
    <citation type="journal article" date="2007" name="Appl. Environ. Microbiol.">
        <title>Genome sequence of the cellulolytic gliding bacterium Cytophaga hutchinsonii.</title>
        <authorList>
            <person name="Xie G."/>
            <person name="Bruce D.C."/>
            <person name="Challacombe J.F."/>
            <person name="Chertkov O."/>
            <person name="Detter J.C."/>
            <person name="Gilna P."/>
            <person name="Han C.S."/>
            <person name="Lucas S."/>
            <person name="Misra M."/>
            <person name="Myers G.L."/>
            <person name="Richardson P."/>
            <person name="Tapia R."/>
            <person name="Thayer N."/>
            <person name="Thompson L.S."/>
            <person name="Brettin T.S."/>
            <person name="Henrissat B."/>
            <person name="Wilson D.B."/>
            <person name="McBride M.J."/>
        </authorList>
    </citation>
    <scope>NUCLEOTIDE SEQUENCE [LARGE SCALE GENOMIC DNA]</scope>
    <source>
        <strain evidence="3">ATCC 33406 / DSM 1761 / CIP 103989 / NBRC 15051 / NCIMB 9469 / D465</strain>
    </source>
</reference>
<dbReference type="Proteomes" id="UP000001822">
    <property type="component" value="Chromosome"/>
</dbReference>
<name>A0A6N4SPV7_CYTH3</name>
<dbReference type="InterPro" id="IPR014729">
    <property type="entry name" value="Rossmann-like_a/b/a_fold"/>
</dbReference>
<sequence length="103" mass="12471">MNKVSVNIVWFKRDLRFTDHEPLYNDRQQNVPVLLVYFFEPSMMTYNNSDTRHSRFVHESFSVPWKMTGDAQRLYSCELGKHYPDLETIRRHAAEKMRGFKRQ</sequence>
<keyword evidence="2" id="KW-0456">Lyase</keyword>
<dbReference type="PROSITE" id="PS51645">
    <property type="entry name" value="PHR_CRY_ALPHA_BETA"/>
    <property type="match status" value="1"/>
</dbReference>
<dbReference type="KEGG" id="chu:CHU_1055"/>